<gene>
    <name evidence="5" type="primary">pds</name>
    <name evidence="5" type="ORF">LF1_28680</name>
</gene>
<feature type="domain" description="Amine oxidase" evidence="4">
    <location>
        <begin position="16"/>
        <end position="466"/>
    </location>
</feature>
<keyword evidence="2 5" id="KW-0560">Oxidoreductase</keyword>
<reference evidence="5 6" key="1">
    <citation type="submission" date="2019-08" db="EMBL/GenBank/DDBJ databases">
        <title>Deep-cultivation of Planctomycetes and their phenomic and genomic characterization uncovers novel biology.</title>
        <authorList>
            <person name="Wiegand S."/>
            <person name="Jogler M."/>
            <person name="Boedeker C."/>
            <person name="Pinto D."/>
            <person name="Vollmers J."/>
            <person name="Rivas-Marin E."/>
            <person name="Kohn T."/>
            <person name="Peeters S.H."/>
            <person name="Heuer A."/>
            <person name="Rast P."/>
            <person name="Oberbeckmann S."/>
            <person name="Bunk B."/>
            <person name="Jeske O."/>
            <person name="Meyerdierks A."/>
            <person name="Storesund J.E."/>
            <person name="Kallscheuer N."/>
            <person name="Luecker S."/>
            <person name="Lage O.M."/>
            <person name="Pohl T."/>
            <person name="Merkel B.J."/>
            <person name="Hornburger P."/>
            <person name="Mueller R.-W."/>
            <person name="Bruemmer F."/>
            <person name="Labrenz M."/>
            <person name="Spormann A.M."/>
            <person name="Op Den Camp H."/>
            <person name="Overmann J."/>
            <person name="Amann R."/>
            <person name="Jetten M.S.M."/>
            <person name="Mascher T."/>
            <person name="Medema M.H."/>
            <person name="Devos D.P."/>
            <person name="Kaster A.-K."/>
            <person name="Ovreas L."/>
            <person name="Rohde M."/>
            <person name="Galperin M.Y."/>
            <person name="Jogler C."/>
        </authorList>
    </citation>
    <scope>NUCLEOTIDE SEQUENCE [LARGE SCALE GENOMIC DNA]</scope>
    <source>
        <strain evidence="5 6">LF1</strain>
    </source>
</reference>
<sequence length="495" mass="53894">MSASSTPHVVIIGGGLAGLSAAQSLSDAVAASNQQAVASADPYRLKITLLESKRSTGGRAGSFSDSISGESVDYCQHVAMGCCTNFISLLKRFDMLDDWKRYRDLVFHYPGHSPSPFSPSRWLPAPLHLAACVGKLGYLNRNQKREVRSGMWRLMRTRSASLAQRTAKDWLQSIGQSQSTIQAFWDVILVSALGEETDVVSMQAARKVLIDGFAAAQGASDVLVPCLPLSEMFGERLPQKLESLGVELRCQAAVKRIEIASPTGPVVELVSGEELLADQVIVAVPWYRLSSLFDPDDAEVAIPNVHGCTRLDASPISGIHLWLDRPIMTNDHAVMVGTTSQWVFRQPLASTVSPSEPSEVSGHYHQVVISASSGQSQSLGKQALLDTVLDELRNEFPMGRDFKLLRHRIVTDPNSVFSVSPATESIRGNIRPALPWLHLAGDWTPTGWPSTMESAVISGRMAANSVARRLSDSLVEIPVDPGLPWGWLAKRVIRR</sequence>
<dbReference type="GO" id="GO:0016491">
    <property type="term" value="F:oxidoreductase activity"/>
    <property type="evidence" value="ECO:0007669"/>
    <property type="project" value="UniProtKB-KW"/>
</dbReference>
<protein>
    <submittedName>
        <fullName evidence="5">15-cis-phytoene desaturase</fullName>
        <ecNumber evidence="5">1.3.5.5</ecNumber>
    </submittedName>
</protein>
<dbReference type="EMBL" id="VRLW01000001">
    <property type="protein sequence ID" value="KAA1260329.1"/>
    <property type="molecule type" value="Genomic_DNA"/>
</dbReference>
<evidence type="ECO:0000259" key="4">
    <source>
        <dbReference type="Pfam" id="PF01593"/>
    </source>
</evidence>
<evidence type="ECO:0000256" key="1">
    <source>
        <dbReference type="ARBA" id="ARBA00001974"/>
    </source>
</evidence>
<dbReference type="InterPro" id="IPR002937">
    <property type="entry name" value="Amino_oxidase"/>
</dbReference>
<evidence type="ECO:0000313" key="5">
    <source>
        <dbReference type="EMBL" id="KAA1260329.1"/>
    </source>
</evidence>
<dbReference type="InterPro" id="IPR036188">
    <property type="entry name" value="FAD/NAD-bd_sf"/>
</dbReference>
<dbReference type="PANTHER" id="PTHR42923">
    <property type="entry name" value="PROTOPORPHYRINOGEN OXIDASE"/>
    <property type="match status" value="1"/>
</dbReference>
<evidence type="ECO:0000256" key="3">
    <source>
        <dbReference type="PIRSR" id="PIRSR601613-1"/>
    </source>
</evidence>
<evidence type="ECO:0000313" key="6">
    <source>
        <dbReference type="Proteomes" id="UP000322699"/>
    </source>
</evidence>
<dbReference type="OrthoDB" id="9814556at2"/>
<dbReference type="Gene3D" id="3.50.50.60">
    <property type="entry name" value="FAD/NAD(P)-binding domain"/>
    <property type="match status" value="1"/>
</dbReference>
<name>A0A5B1CKR8_9BACT</name>
<dbReference type="RefSeq" id="WP_068267210.1">
    <property type="nucleotide sequence ID" value="NZ_LWSK01000169.1"/>
</dbReference>
<evidence type="ECO:0000256" key="2">
    <source>
        <dbReference type="ARBA" id="ARBA00023002"/>
    </source>
</evidence>
<dbReference type="PANTHER" id="PTHR42923:SF47">
    <property type="entry name" value="BLR3003 PROTEIN"/>
    <property type="match status" value="1"/>
</dbReference>
<proteinExistence type="predicted"/>
<dbReference type="NCBIfam" id="TIGR03467">
    <property type="entry name" value="HpnE"/>
    <property type="match status" value="1"/>
</dbReference>
<dbReference type="EC" id="1.3.5.5" evidence="5"/>
<feature type="binding site" evidence="3">
    <location>
        <position position="254"/>
    </location>
    <ligand>
        <name>FAD</name>
        <dbReference type="ChEBI" id="CHEBI:57692"/>
    </ligand>
</feature>
<accession>A0A5B1CKR8</accession>
<dbReference type="Pfam" id="PF01593">
    <property type="entry name" value="Amino_oxidase"/>
    <property type="match status" value="1"/>
</dbReference>
<comment type="caution">
    <text evidence="5">The sequence shown here is derived from an EMBL/GenBank/DDBJ whole genome shotgun (WGS) entry which is preliminary data.</text>
</comment>
<dbReference type="PRINTS" id="PR00757">
    <property type="entry name" value="AMINEOXDASEF"/>
</dbReference>
<dbReference type="InterPro" id="IPR017830">
    <property type="entry name" value="SQase_HpnE"/>
</dbReference>
<dbReference type="AlphaFoldDB" id="A0A5B1CKR8"/>
<organism evidence="5 6">
    <name type="scientific">Rubripirellula obstinata</name>
    <dbReference type="NCBI Taxonomy" id="406547"/>
    <lineage>
        <taxon>Bacteria</taxon>
        <taxon>Pseudomonadati</taxon>
        <taxon>Planctomycetota</taxon>
        <taxon>Planctomycetia</taxon>
        <taxon>Pirellulales</taxon>
        <taxon>Pirellulaceae</taxon>
        <taxon>Rubripirellula</taxon>
    </lineage>
</organism>
<dbReference type="InterPro" id="IPR001613">
    <property type="entry name" value="Flavin_amine_oxidase"/>
</dbReference>
<comment type="cofactor">
    <cofactor evidence="1">
        <name>FAD</name>
        <dbReference type="ChEBI" id="CHEBI:57692"/>
    </cofactor>
</comment>
<keyword evidence="6" id="KW-1185">Reference proteome</keyword>
<dbReference type="Proteomes" id="UP000322699">
    <property type="component" value="Unassembled WGS sequence"/>
</dbReference>
<dbReference type="InterPro" id="IPR050464">
    <property type="entry name" value="Zeta_carotene_desat/Oxidored"/>
</dbReference>
<dbReference type="SUPFAM" id="SSF51905">
    <property type="entry name" value="FAD/NAD(P)-binding domain"/>
    <property type="match status" value="1"/>
</dbReference>